<dbReference type="InterPro" id="IPR016454">
    <property type="entry name" value="Cysteine_dSase"/>
</dbReference>
<dbReference type="PANTHER" id="PTHR11601:SF50">
    <property type="entry name" value="CYSTEINE DESULFURASE ISCS 2-RELATED"/>
    <property type="match status" value="1"/>
</dbReference>
<dbReference type="Gene3D" id="1.10.260.50">
    <property type="match status" value="1"/>
</dbReference>
<dbReference type="PANTHER" id="PTHR11601">
    <property type="entry name" value="CYSTEINE DESULFURYLASE FAMILY MEMBER"/>
    <property type="match status" value="1"/>
</dbReference>
<dbReference type="Gene3D" id="3.40.640.10">
    <property type="entry name" value="Type I PLP-dependent aspartate aminotransferase-like (Major domain)"/>
    <property type="match status" value="1"/>
</dbReference>
<evidence type="ECO:0000256" key="1">
    <source>
        <dbReference type="ARBA" id="ARBA00001933"/>
    </source>
</evidence>
<dbReference type="Proteomes" id="UP000076927">
    <property type="component" value="Chromosome"/>
</dbReference>
<dbReference type="EMBL" id="CP011388">
    <property type="protein sequence ID" value="ANE47337.1"/>
    <property type="molecule type" value="Genomic_DNA"/>
</dbReference>
<keyword evidence="10" id="KW-1185">Reference proteome</keyword>
<evidence type="ECO:0000313" key="10">
    <source>
        <dbReference type="Proteomes" id="UP000076927"/>
    </source>
</evidence>
<evidence type="ECO:0000256" key="3">
    <source>
        <dbReference type="ARBA" id="ARBA00022723"/>
    </source>
</evidence>
<dbReference type="InterPro" id="IPR020578">
    <property type="entry name" value="Aminotrans_V_PyrdxlP_BS"/>
</dbReference>
<dbReference type="InterPro" id="IPR000192">
    <property type="entry name" value="Aminotrans_V_dom"/>
</dbReference>
<comment type="similarity">
    <text evidence="2">Belongs to the class-V pyridoxal-phosphate-dependent aminotransferase family. NifS/IscS subfamily.</text>
</comment>
<gene>
    <name evidence="9" type="ORF">SY83_14870</name>
</gene>
<dbReference type="GO" id="GO:0031071">
    <property type="term" value="F:cysteine desulfurase activity"/>
    <property type="evidence" value="ECO:0007669"/>
    <property type="project" value="UniProtKB-ARBA"/>
</dbReference>
<accession>A0A172TKI8</accession>
<proteinExistence type="inferred from homology"/>
<dbReference type="InterPro" id="IPR015422">
    <property type="entry name" value="PyrdxlP-dep_Trfase_small"/>
</dbReference>
<keyword evidence="3" id="KW-0479">Metal-binding</keyword>
<dbReference type="STRING" id="1178515.SY83_14870"/>
<dbReference type="Gene3D" id="3.90.1150.10">
    <property type="entry name" value="Aspartate Aminotransferase, domain 1"/>
    <property type="match status" value="1"/>
</dbReference>
<evidence type="ECO:0000256" key="5">
    <source>
        <dbReference type="ARBA" id="ARBA00023004"/>
    </source>
</evidence>
<keyword evidence="6" id="KW-0411">Iron-sulfur</keyword>
<dbReference type="NCBIfam" id="NF002806">
    <property type="entry name" value="PRK02948.1"/>
    <property type="match status" value="1"/>
</dbReference>
<evidence type="ECO:0000313" key="9">
    <source>
        <dbReference type="EMBL" id="ANE47337.1"/>
    </source>
</evidence>
<dbReference type="Pfam" id="PF00266">
    <property type="entry name" value="Aminotran_5"/>
    <property type="match status" value="1"/>
</dbReference>
<evidence type="ECO:0000256" key="6">
    <source>
        <dbReference type="ARBA" id="ARBA00023014"/>
    </source>
</evidence>
<dbReference type="RefSeq" id="WP_068607805.1">
    <property type="nucleotide sequence ID" value="NZ_CP011388.1"/>
</dbReference>
<evidence type="ECO:0000256" key="4">
    <source>
        <dbReference type="ARBA" id="ARBA00022898"/>
    </source>
</evidence>
<dbReference type="FunFam" id="3.40.640.10:FF:000084">
    <property type="entry name" value="IscS-like cysteine desulfurase"/>
    <property type="match status" value="1"/>
</dbReference>
<dbReference type="PROSITE" id="PS00595">
    <property type="entry name" value="AA_TRANSFER_CLASS_5"/>
    <property type="match status" value="1"/>
</dbReference>
<reference evidence="9 10" key="1">
    <citation type="submission" date="2015-01" db="EMBL/GenBank/DDBJ databases">
        <title>Paenibacillus swuensis/DY6/whole genome sequencing.</title>
        <authorList>
            <person name="Kim M.K."/>
            <person name="Srinivasan S."/>
            <person name="Lee J.-J."/>
        </authorList>
    </citation>
    <scope>NUCLEOTIDE SEQUENCE [LARGE SCALE GENOMIC DNA]</scope>
    <source>
        <strain evidence="9 10">DY6</strain>
    </source>
</reference>
<feature type="domain" description="Aminotransferase class V" evidence="8">
    <location>
        <begin position="3"/>
        <end position="360"/>
    </location>
</feature>
<dbReference type="OrthoDB" id="9808002at2"/>
<dbReference type="SUPFAM" id="SSF53383">
    <property type="entry name" value="PLP-dependent transferases"/>
    <property type="match status" value="1"/>
</dbReference>
<sequence>MLYFDHSATTPPFDEVVDTMAEVMKRHWGNPSSLHRLGHEAEQLLTRAREVTASALRVLPGEIIFTSSGTESNNLALKGIAYQYRNRGRHLITSSIEHASVAETFRQLEDEGFRVTRLPVDSSGAVSAEDLEQALTDETILVSIMHVNNETGRIQPVEALGRVLANHPRVLFHVDAVQSIGKIPVRPRDWHIDLMSVSAHKIRGPKGVGLLFRRAGVQLHPQLAGGGQEFGARSGTPNVPGIVAAAKACRLTMERDHTAHLYKLRRMVTEQVQALPALSLTGSESEADMAPHIIHFCYPGMKAEVVVHMLEKHQVYVSSQSACGSKTEKPSATLLAMGFDEERARSGIRISLSGEHTEKDAAFLCRSLRMTVDKLQPLVRNWT</sequence>
<dbReference type="KEGG" id="pswu:SY83_14870"/>
<dbReference type="InterPro" id="IPR015421">
    <property type="entry name" value="PyrdxlP-dep_Trfase_major"/>
</dbReference>
<keyword evidence="4" id="KW-0663">Pyridoxal phosphate</keyword>
<protein>
    <submittedName>
        <fullName evidence="9">Cysteine desulfurase</fullName>
    </submittedName>
</protein>
<evidence type="ECO:0000256" key="2">
    <source>
        <dbReference type="ARBA" id="ARBA00006490"/>
    </source>
</evidence>
<dbReference type="AlphaFoldDB" id="A0A172TKI8"/>
<dbReference type="PATRIC" id="fig|1178515.4.peg.2988"/>
<comment type="cofactor">
    <cofactor evidence="1 7">
        <name>pyridoxal 5'-phosphate</name>
        <dbReference type="ChEBI" id="CHEBI:597326"/>
    </cofactor>
</comment>
<evidence type="ECO:0000256" key="7">
    <source>
        <dbReference type="RuleBase" id="RU004504"/>
    </source>
</evidence>
<name>A0A172TKI8_9BACL</name>
<dbReference type="InterPro" id="IPR015424">
    <property type="entry name" value="PyrdxlP-dep_Trfase"/>
</dbReference>
<keyword evidence="5" id="KW-0408">Iron</keyword>
<dbReference type="GO" id="GO:0046872">
    <property type="term" value="F:metal ion binding"/>
    <property type="evidence" value="ECO:0007669"/>
    <property type="project" value="UniProtKB-KW"/>
</dbReference>
<dbReference type="PIRSF" id="PIRSF005572">
    <property type="entry name" value="NifS"/>
    <property type="match status" value="1"/>
</dbReference>
<dbReference type="GO" id="GO:0051536">
    <property type="term" value="F:iron-sulfur cluster binding"/>
    <property type="evidence" value="ECO:0007669"/>
    <property type="project" value="UniProtKB-KW"/>
</dbReference>
<organism evidence="9 10">
    <name type="scientific">Paenibacillus swuensis</name>
    <dbReference type="NCBI Taxonomy" id="1178515"/>
    <lineage>
        <taxon>Bacteria</taxon>
        <taxon>Bacillati</taxon>
        <taxon>Bacillota</taxon>
        <taxon>Bacilli</taxon>
        <taxon>Bacillales</taxon>
        <taxon>Paenibacillaceae</taxon>
        <taxon>Paenibacillus</taxon>
    </lineage>
</organism>
<evidence type="ECO:0000259" key="8">
    <source>
        <dbReference type="Pfam" id="PF00266"/>
    </source>
</evidence>